<dbReference type="STRING" id="904291.A7J15_09910"/>
<sequence length="208" mass="22641">MRDNPQYALTDAHEVAELVRAHPWCRIVSHVPGSGLVASHYPMLVDEDADGLTLLSHVGRPDERLHRLGTGELLVIAEGPHGYISPSWYGLSPAVPTWNFTAAHLTGTPEILGDDENLEVLARLVAHFEGEVPQPQLLTGANAEYAERIVAGTVGFRMRVDRIVAKRKLSQDKPAAVRERIIRALREPGPYANPALADDMAAHAGETA</sequence>
<dbReference type="PANTHER" id="PTHR35802:SF1">
    <property type="entry name" value="PROTEASE SYNTHASE AND SPORULATION PROTEIN PAI 2"/>
    <property type="match status" value="1"/>
</dbReference>
<gene>
    <name evidence="1" type="ORF">A7J15_09910</name>
</gene>
<dbReference type="Proteomes" id="UP000093355">
    <property type="component" value="Unassembled WGS sequence"/>
</dbReference>
<dbReference type="OrthoDB" id="9794948at2"/>
<dbReference type="PANTHER" id="PTHR35802">
    <property type="entry name" value="PROTEASE SYNTHASE AND SPORULATION PROTEIN PAI 2"/>
    <property type="match status" value="1"/>
</dbReference>
<evidence type="ECO:0000313" key="2">
    <source>
        <dbReference type="Proteomes" id="UP000093355"/>
    </source>
</evidence>
<dbReference type="Gene3D" id="2.30.110.10">
    <property type="entry name" value="Electron Transport, Fmn-binding Protein, Chain A"/>
    <property type="match status" value="1"/>
</dbReference>
<dbReference type="Pfam" id="PF04299">
    <property type="entry name" value="FMN_bind_2"/>
    <property type="match status" value="1"/>
</dbReference>
<dbReference type="InterPro" id="IPR012349">
    <property type="entry name" value="Split_barrel_FMN-bd"/>
</dbReference>
<dbReference type="EMBL" id="LXMD01000028">
    <property type="protein sequence ID" value="OCG72818.1"/>
    <property type="molecule type" value="Genomic_DNA"/>
</dbReference>
<proteinExistence type="predicted"/>
<protein>
    <submittedName>
        <fullName evidence="1">Transcriptional regulator</fullName>
    </submittedName>
</protein>
<dbReference type="PIRSF" id="PIRSF010372">
    <property type="entry name" value="PaiB"/>
    <property type="match status" value="1"/>
</dbReference>
<organism evidence="1 2">
    <name type="scientific">Microbacterium sediminis</name>
    <dbReference type="NCBI Taxonomy" id="904291"/>
    <lineage>
        <taxon>Bacteria</taxon>
        <taxon>Bacillati</taxon>
        <taxon>Actinomycetota</taxon>
        <taxon>Actinomycetes</taxon>
        <taxon>Micrococcales</taxon>
        <taxon>Microbacteriaceae</taxon>
        <taxon>Microbacterium</taxon>
    </lineage>
</organism>
<comment type="caution">
    <text evidence="1">The sequence shown here is derived from an EMBL/GenBank/DDBJ whole genome shotgun (WGS) entry which is preliminary data.</text>
</comment>
<evidence type="ECO:0000313" key="1">
    <source>
        <dbReference type="EMBL" id="OCG72818.1"/>
    </source>
</evidence>
<name>A0A1B9N8A6_9MICO</name>
<dbReference type="RefSeq" id="WP_067027490.1">
    <property type="nucleotide sequence ID" value="NZ_CP038256.1"/>
</dbReference>
<dbReference type="SUPFAM" id="SSF50475">
    <property type="entry name" value="FMN-binding split barrel"/>
    <property type="match status" value="1"/>
</dbReference>
<keyword evidence="2" id="KW-1185">Reference proteome</keyword>
<reference evidence="1 2" key="1">
    <citation type="submission" date="2016-05" db="EMBL/GenBank/DDBJ databases">
        <authorList>
            <person name="Lavstsen T."/>
            <person name="Jespersen J.S."/>
        </authorList>
    </citation>
    <scope>NUCLEOTIDE SEQUENCE [LARGE SCALE GENOMIC DNA]</scope>
    <source>
        <strain evidence="1 2">YLB-01</strain>
    </source>
</reference>
<dbReference type="InterPro" id="IPR007396">
    <property type="entry name" value="TR_PAI2-type"/>
</dbReference>
<accession>A0A1B9N8A6</accession>
<dbReference type="AlphaFoldDB" id="A0A1B9N8A6"/>